<organism evidence="2 3">
    <name type="scientific">Gossypium barbadense</name>
    <name type="common">Sea Island cotton</name>
    <name type="synonym">Hibiscus barbadensis</name>
    <dbReference type="NCBI Taxonomy" id="3634"/>
    <lineage>
        <taxon>Eukaryota</taxon>
        <taxon>Viridiplantae</taxon>
        <taxon>Streptophyta</taxon>
        <taxon>Embryophyta</taxon>
        <taxon>Tracheophyta</taxon>
        <taxon>Spermatophyta</taxon>
        <taxon>Magnoliopsida</taxon>
        <taxon>eudicotyledons</taxon>
        <taxon>Gunneridae</taxon>
        <taxon>Pentapetalae</taxon>
        <taxon>rosids</taxon>
        <taxon>malvids</taxon>
        <taxon>Malvales</taxon>
        <taxon>Malvaceae</taxon>
        <taxon>Malvoideae</taxon>
        <taxon>Gossypium</taxon>
    </lineage>
</organism>
<dbReference type="EMBL" id="KZ665152">
    <property type="protein sequence ID" value="PPS01195.1"/>
    <property type="molecule type" value="Genomic_DNA"/>
</dbReference>
<evidence type="ECO:0000313" key="2">
    <source>
        <dbReference type="EMBL" id="PPS01195.1"/>
    </source>
</evidence>
<sequence length="186" mass="20358">MNFVTTARPEGAAQDGHAMKGQHWLVKTVRGVHQYVGSVIGKMYLLSPEERSQQIWVKMSHRLPQHTRRGRGSTTGLLSAPIEDAPPMAAQYLGQFGLDIDVKPHVGINADVPTVIDANAVQSTTEEDNDGVDPKDTITLMYSGDNDDEEEVYRPAPSDTPPNATLDAPPVVRPVIRKNSSCDHYS</sequence>
<evidence type="ECO:0000256" key="1">
    <source>
        <dbReference type="SAM" id="MobiDB-lite"/>
    </source>
</evidence>
<feature type="region of interest" description="Disordered" evidence="1">
    <location>
        <begin position="144"/>
        <end position="186"/>
    </location>
</feature>
<accession>A0A2P5XCX8</accession>
<protein>
    <submittedName>
        <fullName evidence="2">Uncharacterized protein</fullName>
    </submittedName>
</protein>
<gene>
    <name evidence="2" type="ORF">GOBAR_AA19466</name>
</gene>
<name>A0A2P5XCX8_GOSBA</name>
<evidence type="ECO:0000313" key="3">
    <source>
        <dbReference type="Proteomes" id="UP000239757"/>
    </source>
</evidence>
<dbReference type="AlphaFoldDB" id="A0A2P5XCX8"/>
<reference evidence="2 3" key="1">
    <citation type="submission" date="2015-01" db="EMBL/GenBank/DDBJ databases">
        <title>Genome of allotetraploid Gossypium barbadense reveals genomic plasticity and fiber elongation in cotton evolution.</title>
        <authorList>
            <person name="Chen X."/>
            <person name="Liu X."/>
            <person name="Zhao B."/>
            <person name="Zheng H."/>
            <person name="Hu Y."/>
            <person name="Lu G."/>
            <person name="Yang C."/>
            <person name="Chen J."/>
            <person name="Shan C."/>
            <person name="Zhang L."/>
            <person name="Zhou Y."/>
            <person name="Wang L."/>
            <person name="Guo W."/>
            <person name="Bai Y."/>
            <person name="Ruan J."/>
            <person name="Shangguan X."/>
            <person name="Mao Y."/>
            <person name="Jiang J."/>
            <person name="Zhu Y."/>
            <person name="Lei J."/>
            <person name="Kang H."/>
            <person name="Chen S."/>
            <person name="He X."/>
            <person name="Wang R."/>
            <person name="Wang Y."/>
            <person name="Chen J."/>
            <person name="Wang L."/>
            <person name="Yu S."/>
            <person name="Wang B."/>
            <person name="Wei J."/>
            <person name="Song S."/>
            <person name="Lu X."/>
            <person name="Gao Z."/>
            <person name="Gu W."/>
            <person name="Deng X."/>
            <person name="Ma D."/>
            <person name="Wang S."/>
            <person name="Liang W."/>
            <person name="Fang L."/>
            <person name="Cai C."/>
            <person name="Zhu X."/>
            <person name="Zhou B."/>
            <person name="Zhang Y."/>
            <person name="Chen Z."/>
            <person name="Xu S."/>
            <person name="Zhu R."/>
            <person name="Wang S."/>
            <person name="Zhang T."/>
            <person name="Zhao G."/>
        </authorList>
    </citation>
    <scope>NUCLEOTIDE SEQUENCE [LARGE SCALE GENOMIC DNA]</scope>
    <source>
        <strain evidence="3">cv. Xinhai21</strain>
        <tissue evidence="2">Leaf</tissue>
    </source>
</reference>
<dbReference type="Proteomes" id="UP000239757">
    <property type="component" value="Unassembled WGS sequence"/>
</dbReference>
<proteinExistence type="predicted"/>